<dbReference type="EMBL" id="BAAAJE010000001">
    <property type="protein sequence ID" value="GAA1124481.1"/>
    <property type="molecule type" value="Genomic_DNA"/>
</dbReference>
<proteinExistence type="predicted"/>
<dbReference type="Gene3D" id="2.60.120.200">
    <property type="match status" value="1"/>
</dbReference>
<sequence length="268" mass="30380">MSSTHRLRRTLATLAVAATAATLAAPAQAHHAQPPGPVHAGSEYGWGKAPVDYRFVGPLKHSQWRVKGPGAVRNQHGMLTLNTARRGTVSATQITKGHEVGRWEIRLRSRQYGHGHQNYRVLTELVPAGKRPEYCGANNIALEAYTPNKTMVSHYIRSRPDNRYIMRKGMGLRNDQWHTFAVEVTRKRISWFVDAHVVSTEKRKDALTGVPFAVRFTMQAEDGKRMNKARMQMDWLRYWTLRKPNDKSTQAPAPALGTYKDTCADRRR</sequence>
<keyword evidence="2" id="KW-0732">Signal</keyword>
<feature type="region of interest" description="Disordered" evidence="1">
    <location>
        <begin position="246"/>
        <end position="268"/>
    </location>
</feature>
<keyword evidence="5" id="KW-1185">Reference proteome</keyword>
<dbReference type="RefSeq" id="WP_343904542.1">
    <property type="nucleotide sequence ID" value="NZ_BAAAJE010000001.1"/>
</dbReference>
<gene>
    <name evidence="4" type="ORF">GCM10009606_00170</name>
</gene>
<evidence type="ECO:0000259" key="3">
    <source>
        <dbReference type="Pfam" id="PF00722"/>
    </source>
</evidence>
<organism evidence="4 5">
    <name type="scientific">Nocardioides aquiterrae</name>
    <dbReference type="NCBI Taxonomy" id="203799"/>
    <lineage>
        <taxon>Bacteria</taxon>
        <taxon>Bacillati</taxon>
        <taxon>Actinomycetota</taxon>
        <taxon>Actinomycetes</taxon>
        <taxon>Propionibacteriales</taxon>
        <taxon>Nocardioidaceae</taxon>
        <taxon>Nocardioides</taxon>
    </lineage>
</organism>
<dbReference type="SUPFAM" id="SSF49899">
    <property type="entry name" value="Concanavalin A-like lectins/glucanases"/>
    <property type="match status" value="1"/>
</dbReference>
<comment type="caution">
    <text evidence="4">The sequence shown here is derived from an EMBL/GenBank/DDBJ whole genome shotgun (WGS) entry which is preliminary data.</text>
</comment>
<dbReference type="InterPro" id="IPR000757">
    <property type="entry name" value="Beta-glucanase-like"/>
</dbReference>
<feature type="chain" id="PRO_5047279082" description="GH16 domain-containing protein" evidence="2">
    <location>
        <begin position="30"/>
        <end position="268"/>
    </location>
</feature>
<dbReference type="Proteomes" id="UP001499979">
    <property type="component" value="Unassembled WGS sequence"/>
</dbReference>
<evidence type="ECO:0000313" key="5">
    <source>
        <dbReference type="Proteomes" id="UP001499979"/>
    </source>
</evidence>
<feature type="signal peptide" evidence="2">
    <location>
        <begin position="1"/>
        <end position="29"/>
    </location>
</feature>
<protein>
    <recommendedName>
        <fullName evidence="3">GH16 domain-containing protein</fullName>
    </recommendedName>
</protein>
<dbReference type="InterPro" id="IPR013320">
    <property type="entry name" value="ConA-like_dom_sf"/>
</dbReference>
<dbReference type="Pfam" id="PF00722">
    <property type="entry name" value="Glyco_hydro_16"/>
    <property type="match status" value="1"/>
</dbReference>
<evidence type="ECO:0000313" key="4">
    <source>
        <dbReference type="EMBL" id="GAA1124481.1"/>
    </source>
</evidence>
<feature type="domain" description="GH16" evidence="3">
    <location>
        <begin position="72"/>
        <end position="236"/>
    </location>
</feature>
<evidence type="ECO:0000256" key="1">
    <source>
        <dbReference type="SAM" id="MobiDB-lite"/>
    </source>
</evidence>
<reference evidence="5" key="1">
    <citation type="journal article" date="2019" name="Int. J. Syst. Evol. Microbiol.">
        <title>The Global Catalogue of Microorganisms (GCM) 10K type strain sequencing project: providing services to taxonomists for standard genome sequencing and annotation.</title>
        <authorList>
            <consortium name="The Broad Institute Genomics Platform"/>
            <consortium name="The Broad Institute Genome Sequencing Center for Infectious Disease"/>
            <person name="Wu L."/>
            <person name="Ma J."/>
        </authorList>
    </citation>
    <scope>NUCLEOTIDE SEQUENCE [LARGE SCALE GENOMIC DNA]</scope>
    <source>
        <strain evidence="5">JCM 11813</strain>
    </source>
</reference>
<name>A0ABP4ETF0_9ACTN</name>
<accession>A0ABP4ETF0</accession>
<evidence type="ECO:0000256" key="2">
    <source>
        <dbReference type="SAM" id="SignalP"/>
    </source>
</evidence>